<protein>
    <submittedName>
        <fullName evidence="1">Uncharacterized protein</fullName>
    </submittedName>
</protein>
<reference evidence="1 2" key="2">
    <citation type="submission" date="2017-02" db="EMBL/GenBank/DDBJ databases">
        <title>A genome survey and senescence transcriptome analysis in Lentinula edodes.</title>
        <authorList>
            <person name="Sakamoto Y."/>
            <person name="Nakade K."/>
            <person name="Sato S."/>
            <person name="Yoshida Y."/>
            <person name="Miyazaki K."/>
            <person name="Natsume S."/>
            <person name="Konno N."/>
        </authorList>
    </citation>
    <scope>NUCLEOTIDE SEQUENCE [LARGE SCALE GENOMIC DNA]</scope>
    <source>
        <strain evidence="1 2">NBRC 111202</strain>
    </source>
</reference>
<comment type="caution">
    <text evidence="1">The sequence shown here is derived from an EMBL/GenBank/DDBJ whole genome shotgun (WGS) entry which is preliminary data.</text>
</comment>
<dbReference type="AlphaFoldDB" id="A0A1Q3EJL7"/>
<evidence type="ECO:0000313" key="2">
    <source>
        <dbReference type="Proteomes" id="UP000188533"/>
    </source>
</evidence>
<gene>
    <name evidence="1" type="ORF">LENED_009295</name>
</gene>
<reference evidence="1 2" key="1">
    <citation type="submission" date="2016-08" db="EMBL/GenBank/DDBJ databases">
        <authorList>
            <consortium name="Lentinula edodes genome sequencing consortium"/>
            <person name="Sakamoto Y."/>
            <person name="Nakade K."/>
            <person name="Sato S."/>
            <person name="Yoshida Y."/>
            <person name="Miyazaki K."/>
            <person name="Natsume S."/>
            <person name="Konno N."/>
        </authorList>
    </citation>
    <scope>NUCLEOTIDE SEQUENCE [LARGE SCALE GENOMIC DNA]</scope>
    <source>
        <strain evidence="1 2">NBRC 111202</strain>
    </source>
</reference>
<keyword evidence="2" id="KW-1185">Reference proteome</keyword>
<accession>A0A1Q3EJL7</accession>
<dbReference type="EMBL" id="BDGU01000421">
    <property type="protein sequence ID" value="GAW07314.1"/>
    <property type="molecule type" value="Genomic_DNA"/>
</dbReference>
<organism evidence="1 2">
    <name type="scientific">Lentinula edodes</name>
    <name type="common">Shiitake mushroom</name>
    <name type="synonym">Lentinus edodes</name>
    <dbReference type="NCBI Taxonomy" id="5353"/>
    <lineage>
        <taxon>Eukaryota</taxon>
        <taxon>Fungi</taxon>
        <taxon>Dikarya</taxon>
        <taxon>Basidiomycota</taxon>
        <taxon>Agaricomycotina</taxon>
        <taxon>Agaricomycetes</taxon>
        <taxon>Agaricomycetidae</taxon>
        <taxon>Agaricales</taxon>
        <taxon>Marasmiineae</taxon>
        <taxon>Omphalotaceae</taxon>
        <taxon>Lentinula</taxon>
    </lineage>
</organism>
<evidence type="ECO:0000313" key="1">
    <source>
        <dbReference type="EMBL" id="GAW07314.1"/>
    </source>
</evidence>
<sequence length="197" mass="21336">MQAAPETQIEIIVRNSEEISIVREYNAFQNIYSHKPRDYVPVKADPAGAGPAPGPLLPEKSNKAREVDVEVVLLAKEKCVVLFLVPKADTLGRRNPFHIPKKAGKGKLSDSHIGAKPVDSLKIALDLIQSYFPVSSSVTIYNGSVSSTRETVSMEENIEKADVESAAPATNATLEEHFNAMLQGVTGKAANGYLDHL</sequence>
<proteinExistence type="predicted"/>
<dbReference type="Proteomes" id="UP000188533">
    <property type="component" value="Unassembled WGS sequence"/>
</dbReference>
<name>A0A1Q3EJL7_LENED</name>